<dbReference type="EMBL" id="LGSR01000029">
    <property type="protein sequence ID" value="KOS16709.1"/>
    <property type="molecule type" value="Genomic_DNA"/>
</dbReference>
<keyword evidence="2" id="KW-0677">Repeat</keyword>
<protein>
    <submittedName>
        <fullName evidence="8">Zinc finger CCCH domain-containing protein</fullName>
    </submittedName>
</protein>
<dbReference type="PANTHER" id="PTHR46156:SF1">
    <property type="entry name" value="ZINC FINGER CCCH DOMAIN-CONTAINING PROTEIN 3"/>
    <property type="match status" value="1"/>
</dbReference>
<feature type="region of interest" description="Disordered" evidence="6">
    <location>
        <begin position="19"/>
        <end position="57"/>
    </location>
</feature>
<feature type="region of interest" description="Disordered" evidence="6">
    <location>
        <begin position="432"/>
        <end position="455"/>
    </location>
</feature>
<feature type="compositionally biased region" description="Low complexity" evidence="6">
    <location>
        <begin position="40"/>
        <end position="50"/>
    </location>
</feature>
<dbReference type="Proteomes" id="UP000053831">
    <property type="component" value="Unassembled WGS sequence"/>
</dbReference>
<organism evidence="8 9">
    <name type="scientific">Escovopsis weberi</name>
    <dbReference type="NCBI Taxonomy" id="150374"/>
    <lineage>
        <taxon>Eukaryota</taxon>
        <taxon>Fungi</taxon>
        <taxon>Dikarya</taxon>
        <taxon>Ascomycota</taxon>
        <taxon>Pezizomycotina</taxon>
        <taxon>Sordariomycetes</taxon>
        <taxon>Hypocreomycetidae</taxon>
        <taxon>Hypocreales</taxon>
        <taxon>Hypocreaceae</taxon>
        <taxon>Escovopsis</taxon>
    </lineage>
</organism>
<dbReference type="SMART" id="SM00356">
    <property type="entry name" value="ZnF_C3H1"/>
    <property type="match status" value="4"/>
</dbReference>
<evidence type="ECO:0000313" key="8">
    <source>
        <dbReference type="EMBL" id="KOS16709.1"/>
    </source>
</evidence>
<evidence type="ECO:0000256" key="3">
    <source>
        <dbReference type="ARBA" id="ARBA00022771"/>
    </source>
</evidence>
<dbReference type="AlphaFoldDB" id="A0A0M9VRK4"/>
<evidence type="ECO:0000256" key="6">
    <source>
        <dbReference type="SAM" id="MobiDB-lite"/>
    </source>
</evidence>
<evidence type="ECO:0000256" key="4">
    <source>
        <dbReference type="ARBA" id="ARBA00022833"/>
    </source>
</evidence>
<sequence length="480" mass="52375">MSGEDQELLARISQLAGQINRHKNQQAGAPTIAPSYPTSRYRGARAPGALRRPRGCDDDGKLIYAQGNLYRQASAPYPGRGARGYRGGRPLPPTVHRNRTLHLNATTSTSTPASGSSSPTASPSLQSAANPNPNPNPTWVSKNDRHRQLINANVYEKQTQTRAKAIEETRQRKLQGQRLQEKKRFSDYLQQNASASAAASASGSVPSGPREIEVNGVRFQVMDGGKKLVKAADDRNSLHMTPKSALIAGIKFHRTKTGNLVAARVLQDHRYVSAPPWHAMLTATSHSGTIKKVNEACKIFSTTGSCPKGRGCRYLHDPMKVAFCKDFLKDGKCANGDSCDLSHEPTPERVPNCLHYAKGNCTKPDCLYSHSRAGPGAPVCRAFGFCGYCEKGAECAERHVFECPDFANTGVCKTRGCKLLHRERASVLRNQMRDQDEMADVSSDEEMADSDDVDSDEVAEFVEADSDESDIEDGQNFIAL</sequence>
<name>A0A0M9VRK4_ESCWE</name>
<dbReference type="Gene3D" id="4.10.1000.10">
    <property type="entry name" value="Zinc finger, CCCH-type"/>
    <property type="match status" value="2"/>
</dbReference>
<dbReference type="SUPFAM" id="SSF90229">
    <property type="entry name" value="CCCH zinc finger"/>
    <property type="match status" value="3"/>
</dbReference>
<evidence type="ECO:0000256" key="2">
    <source>
        <dbReference type="ARBA" id="ARBA00022737"/>
    </source>
</evidence>
<feature type="domain" description="C3H1-type" evidence="7">
    <location>
        <begin position="318"/>
        <end position="346"/>
    </location>
</feature>
<dbReference type="PANTHER" id="PTHR46156">
    <property type="entry name" value="CCCH ZINGC FINGER"/>
    <property type="match status" value="1"/>
</dbReference>
<proteinExistence type="predicted"/>
<dbReference type="Gene3D" id="6.10.250.3220">
    <property type="match status" value="1"/>
</dbReference>
<keyword evidence="3 5" id="KW-0863">Zinc-finger</keyword>
<dbReference type="STRING" id="150374.A0A0M9VRK4"/>
<keyword evidence="1 5" id="KW-0479">Metal-binding</keyword>
<comment type="caution">
    <text evidence="8">The sequence shown here is derived from an EMBL/GenBank/DDBJ whole genome shotgun (WGS) entry which is preliminary data.</text>
</comment>
<feature type="zinc finger region" description="C3H1-type" evidence="5">
    <location>
        <begin position="318"/>
        <end position="346"/>
    </location>
</feature>
<dbReference type="PROSITE" id="PS50103">
    <property type="entry name" value="ZF_C3H1"/>
    <property type="match status" value="4"/>
</dbReference>
<reference evidence="8 9" key="1">
    <citation type="submission" date="2015-07" db="EMBL/GenBank/DDBJ databases">
        <title>The genome of the fungus Escovopsis weberi, a specialized disease agent of ant agriculture.</title>
        <authorList>
            <person name="de Man T.J."/>
            <person name="Stajich J.E."/>
            <person name="Kubicek C.P."/>
            <person name="Chenthamara K."/>
            <person name="Atanasova L."/>
            <person name="Druzhinina I.S."/>
            <person name="Birnbaum S."/>
            <person name="Barribeau S.M."/>
            <person name="Teiling C."/>
            <person name="Suen G."/>
            <person name="Currie C."/>
            <person name="Gerardo N.M."/>
        </authorList>
    </citation>
    <scope>NUCLEOTIDE SEQUENCE [LARGE SCALE GENOMIC DNA]</scope>
</reference>
<evidence type="ECO:0000256" key="1">
    <source>
        <dbReference type="ARBA" id="ARBA00022723"/>
    </source>
</evidence>
<feature type="zinc finger region" description="C3H1-type" evidence="5">
    <location>
        <begin position="374"/>
        <end position="402"/>
    </location>
</feature>
<feature type="domain" description="C3H1-type" evidence="7">
    <location>
        <begin position="374"/>
        <end position="402"/>
    </location>
</feature>
<dbReference type="InterPro" id="IPR000571">
    <property type="entry name" value="Znf_CCCH"/>
</dbReference>
<feature type="compositionally biased region" description="Low complexity" evidence="6">
    <location>
        <begin position="105"/>
        <end position="131"/>
    </location>
</feature>
<dbReference type="InterPro" id="IPR036855">
    <property type="entry name" value="Znf_CCCH_sf"/>
</dbReference>
<feature type="region of interest" description="Disordered" evidence="6">
    <location>
        <begin position="73"/>
        <end position="142"/>
    </location>
</feature>
<feature type="domain" description="C3H1-type" evidence="7">
    <location>
        <begin position="291"/>
        <end position="317"/>
    </location>
</feature>
<keyword evidence="9" id="KW-1185">Reference proteome</keyword>
<feature type="zinc finger region" description="C3H1-type" evidence="5">
    <location>
        <begin position="347"/>
        <end position="373"/>
    </location>
</feature>
<dbReference type="GO" id="GO:0008270">
    <property type="term" value="F:zinc ion binding"/>
    <property type="evidence" value="ECO:0007669"/>
    <property type="project" value="UniProtKB-KW"/>
</dbReference>
<feature type="domain" description="C3H1-type" evidence="7">
    <location>
        <begin position="347"/>
        <end position="373"/>
    </location>
</feature>
<accession>A0A0M9VRK4</accession>
<evidence type="ECO:0000259" key="7">
    <source>
        <dbReference type="PROSITE" id="PS50103"/>
    </source>
</evidence>
<evidence type="ECO:0000313" key="9">
    <source>
        <dbReference type="Proteomes" id="UP000053831"/>
    </source>
</evidence>
<gene>
    <name evidence="8" type="ORF">ESCO_004847</name>
</gene>
<dbReference type="OrthoDB" id="410307at2759"/>
<dbReference type="GO" id="GO:0005634">
    <property type="term" value="C:nucleus"/>
    <property type="evidence" value="ECO:0007669"/>
    <property type="project" value="TreeGrafter"/>
</dbReference>
<feature type="compositionally biased region" description="Acidic residues" evidence="6">
    <location>
        <begin position="437"/>
        <end position="455"/>
    </location>
</feature>
<keyword evidence="4 5" id="KW-0862">Zinc</keyword>
<dbReference type="FunFam" id="4.10.1000.10:FF:000035">
    <property type="entry name" value="CCCH zinc finger protein, variant"/>
    <property type="match status" value="1"/>
</dbReference>
<dbReference type="FunFam" id="4.10.1000.10:FF:000022">
    <property type="entry name" value="Zinc finger CCCH domain-containing protein 7"/>
    <property type="match status" value="1"/>
</dbReference>
<feature type="zinc finger region" description="C3H1-type" evidence="5">
    <location>
        <begin position="291"/>
        <end position="317"/>
    </location>
</feature>
<evidence type="ECO:0000256" key="5">
    <source>
        <dbReference type="PROSITE-ProRule" id="PRU00723"/>
    </source>
</evidence>